<dbReference type="PANTHER" id="PTHR43610:SF1">
    <property type="entry name" value="N-ACETYLTRANSFERASE DOMAIN-CONTAINING PROTEIN"/>
    <property type="match status" value="1"/>
</dbReference>
<proteinExistence type="predicted"/>
<accession>A0ABW8Q6U5</accession>
<dbReference type="PANTHER" id="PTHR43610">
    <property type="entry name" value="BLL6696 PROTEIN"/>
    <property type="match status" value="1"/>
</dbReference>
<name>A0ABW8Q6U5_9NEIS</name>
<keyword evidence="2" id="KW-0808">Transferase</keyword>
<dbReference type="InterPro" id="IPR000182">
    <property type="entry name" value="GNAT_dom"/>
</dbReference>
<dbReference type="PROSITE" id="PS51186">
    <property type="entry name" value="GNAT"/>
    <property type="match status" value="1"/>
</dbReference>
<dbReference type="RefSeq" id="WP_377081639.1">
    <property type="nucleotide sequence ID" value="NZ_JBJGEB010000008.1"/>
</dbReference>
<dbReference type="Proteomes" id="UP001621964">
    <property type="component" value="Unassembled WGS sequence"/>
</dbReference>
<protein>
    <submittedName>
        <fullName evidence="2">GNAT family N-acetyltransferase</fullName>
        <ecNumber evidence="2">2.3.-.-</ecNumber>
    </submittedName>
</protein>
<dbReference type="SUPFAM" id="SSF55729">
    <property type="entry name" value="Acyl-CoA N-acyltransferases (Nat)"/>
    <property type="match status" value="1"/>
</dbReference>
<evidence type="ECO:0000313" key="2">
    <source>
        <dbReference type="EMBL" id="MFK7642542.1"/>
    </source>
</evidence>
<dbReference type="Pfam" id="PF13302">
    <property type="entry name" value="Acetyltransf_3"/>
    <property type="match status" value="1"/>
</dbReference>
<gene>
    <name evidence="2" type="ORF">ACI43T_08570</name>
</gene>
<dbReference type="GO" id="GO:0016746">
    <property type="term" value="F:acyltransferase activity"/>
    <property type="evidence" value="ECO:0007669"/>
    <property type="project" value="UniProtKB-KW"/>
</dbReference>
<keyword evidence="2" id="KW-0012">Acyltransferase</keyword>
<feature type="domain" description="N-acetyltransferase" evidence="1">
    <location>
        <begin position="15"/>
        <end position="175"/>
    </location>
</feature>
<dbReference type="Gene3D" id="3.40.630.30">
    <property type="match status" value="1"/>
</dbReference>
<comment type="caution">
    <text evidence="2">The sequence shown here is derived from an EMBL/GenBank/DDBJ whole genome shotgun (WGS) entry which is preliminary data.</text>
</comment>
<dbReference type="EMBL" id="JBJGEB010000008">
    <property type="protein sequence ID" value="MFK7642542.1"/>
    <property type="molecule type" value="Genomic_DNA"/>
</dbReference>
<evidence type="ECO:0000259" key="1">
    <source>
        <dbReference type="PROSITE" id="PS51186"/>
    </source>
</evidence>
<dbReference type="EC" id="2.3.-.-" evidence="2"/>
<sequence length="196" mass="21970">MTGFNDKPTLSFNRVRLEPLTLQHEDGLREAVCDGKLWELAVTSAPAPDQVAAYIQTASATRTAFAVIDERSGKVVGSTSLYHIDEAVPRVEIGFTWYAQSVQRTHVNTSCKLMLLTYAFETLGCVCVGWRTDILNTASQRAIERLGAQKDGILRRHQIRKDGSVRDTVMYSMLREEWPAAQAALRKRLERGTEAR</sequence>
<organism evidence="2 3">
    <name type="scientific">Neisseria oralis</name>
    <dbReference type="NCBI Taxonomy" id="1107316"/>
    <lineage>
        <taxon>Bacteria</taxon>
        <taxon>Pseudomonadati</taxon>
        <taxon>Pseudomonadota</taxon>
        <taxon>Betaproteobacteria</taxon>
        <taxon>Neisseriales</taxon>
        <taxon>Neisseriaceae</taxon>
        <taxon>Neisseria</taxon>
    </lineage>
</organism>
<dbReference type="InterPro" id="IPR016181">
    <property type="entry name" value="Acyl_CoA_acyltransferase"/>
</dbReference>
<keyword evidence="3" id="KW-1185">Reference proteome</keyword>
<evidence type="ECO:0000313" key="3">
    <source>
        <dbReference type="Proteomes" id="UP001621964"/>
    </source>
</evidence>
<reference evidence="2 3" key="1">
    <citation type="submission" date="2024-11" db="EMBL/GenBank/DDBJ databases">
        <authorList>
            <person name="Mikucki A.G."/>
            <person name="Kahler C.M."/>
        </authorList>
    </citation>
    <scope>NUCLEOTIDE SEQUENCE [LARGE SCALE GENOMIC DNA]</scope>
    <source>
        <strain evidence="2 3">EXNM717</strain>
    </source>
</reference>